<dbReference type="EMBL" id="CH982264">
    <property type="protein sequence ID" value="EDX15559.1"/>
    <property type="molecule type" value="Genomic_DNA"/>
</dbReference>
<keyword evidence="3" id="KW-1185">Reference proteome</keyword>
<accession>B4NSI1</accession>
<feature type="region of interest" description="Disordered" evidence="1">
    <location>
        <begin position="108"/>
        <end position="127"/>
    </location>
</feature>
<sequence length="326" mass="36663">MAPQRDYSCPGDKVVAVWRERPAAATPPHIDGEEQPPQHKRSKSTKLDALFGSEDVDLRREILVVKPGVIVVEDDSMDESELDKPTKKSGSPPKKATLEELRAKLANSARIQNKQGKSDKSKDQAVSQRLKQLAELKVNDDSQEAHDEKVRTILSQAQEMYENHGMNQEQYKDLVQKVVVINENSKIKESRRRDNDLERNAARDAVLRKRIPKLKGNENHTSGSPHSDGSPRYDDQPAAAPEKPSNKRDKTKREMKRRTPTKWGEQVDAGAAQRTAWQLANVNITIITTTSGPVSNCPFSSGWIRGMPWQQPHHVRQSQPPRTNAS</sequence>
<protein>
    <submittedName>
        <fullName evidence="2">GD15230</fullName>
    </submittedName>
</protein>
<evidence type="ECO:0000256" key="1">
    <source>
        <dbReference type="SAM" id="MobiDB-lite"/>
    </source>
</evidence>
<dbReference type="HOGENOM" id="CLU_853286_0_0_1"/>
<dbReference type="OrthoDB" id="343582at2759"/>
<name>B4NSI1_DROSI</name>
<feature type="region of interest" description="Disordered" evidence="1">
    <location>
        <begin position="69"/>
        <end position="96"/>
    </location>
</feature>
<proteinExistence type="predicted"/>
<dbReference type="Proteomes" id="UP000000304">
    <property type="component" value="Unassembled WGS sequence"/>
</dbReference>
<gene>
    <name evidence="2" type="primary">Dsim\GD15230</name>
    <name evidence="2" type="ORF">Dsim_GD15230</name>
</gene>
<feature type="compositionally biased region" description="Acidic residues" evidence="1">
    <location>
        <begin position="72"/>
        <end position="81"/>
    </location>
</feature>
<feature type="region of interest" description="Disordered" evidence="1">
    <location>
        <begin position="20"/>
        <end position="48"/>
    </location>
</feature>
<evidence type="ECO:0000313" key="2">
    <source>
        <dbReference type="EMBL" id="EDX15559.1"/>
    </source>
</evidence>
<feature type="region of interest" description="Disordered" evidence="1">
    <location>
        <begin position="183"/>
        <end position="269"/>
    </location>
</feature>
<dbReference type="AlphaFoldDB" id="B4NSI1"/>
<dbReference type="STRING" id="7240.B4NSI1"/>
<reference evidence="2 3" key="1">
    <citation type="journal article" date="2007" name="Nature">
        <title>Evolution of genes and genomes on the Drosophila phylogeny.</title>
        <authorList>
            <consortium name="Drosophila 12 Genomes Consortium"/>
            <person name="Clark A.G."/>
            <person name="Eisen M.B."/>
            <person name="Smith D.R."/>
            <person name="Bergman C.M."/>
            <person name="Oliver B."/>
            <person name="Markow T.A."/>
            <person name="Kaufman T.C."/>
            <person name="Kellis M."/>
            <person name="Gelbart W."/>
            <person name="Iyer V.N."/>
            <person name="Pollard D.A."/>
            <person name="Sackton T.B."/>
            <person name="Larracuente A.M."/>
            <person name="Singh N.D."/>
            <person name="Abad J.P."/>
            <person name="Abt D.N."/>
            <person name="Adryan B."/>
            <person name="Aguade M."/>
            <person name="Akashi H."/>
            <person name="Anderson W.W."/>
            <person name="Aquadro C.F."/>
            <person name="Ardell D.H."/>
            <person name="Arguello R."/>
            <person name="Artieri C.G."/>
            <person name="Barbash D.A."/>
            <person name="Barker D."/>
            <person name="Barsanti P."/>
            <person name="Batterham P."/>
            <person name="Batzoglou S."/>
            <person name="Begun D."/>
            <person name="Bhutkar A."/>
            <person name="Blanco E."/>
            <person name="Bosak S.A."/>
            <person name="Bradley R.K."/>
            <person name="Brand A.D."/>
            <person name="Brent M.R."/>
            <person name="Brooks A.N."/>
            <person name="Brown R.H."/>
            <person name="Butlin R.K."/>
            <person name="Caggese C."/>
            <person name="Calvi B.R."/>
            <person name="Bernardo de Carvalho A."/>
            <person name="Caspi A."/>
            <person name="Castrezana S."/>
            <person name="Celniker S.E."/>
            <person name="Chang J.L."/>
            <person name="Chapple C."/>
            <person name="Chatterji S."/>
            <person name="Chinwalla A."/>
            <person name="Civetta A."/>
            <person name="Clifton S.W."/>
            <person name="Comeron J.M."/>
            <person name="Costello J.C."/>
            <person name="Coyne J.A."/>
            <person name="Daub J."/>
            <person name="David R.G."/>
            <person name="Delcher A.L."/>
            <person name="Delehaunty K."/>
            <person name="Do C.B."/>
            <person name="Ebling H."/>
            <person name="Edwards K."/>
            <person name="Eickbush T."/>
            <person name="Evans J.D."/>
            <person name="Filipski A."/>
            <person name="Findeiss S."/>
            <person name="Freyhult E."/>
            <person name="Fulton L."/>
            <person name="Fulton R."/>
            <person name="Garcia A.C."/>
            <person name="Gardiner A."/>
            <person name="Garfield D.A."/>
            <person name="Garvin B.E."/>
            <person name="Gibson G."/>
            <person name="Gilbert D."/>
            <person name="Gnerre S."/>
            <person name="Godfrey J."/>
            <person name="Good R."/>
            <person name="Gotea V."/>
            <person name="Gravely B."/>
            <person name="Greenberg A.J."/>
            <person name="Griffiths-Jones S."/>
            <person name="Gross S."/>
            <person name="Guigo R."/>
            <person name="Gustafson E.A."/>
            <person name="Haerty W."/>
            <person name="Hahn M.W."/>
            <person name="Halligan D.L."/>
            <person name="Halpern A.L."/>
            <person name="Halter G.M."/>
            <person name="Han M.V."/>
            <person name="Heger A."/>
            <person name="Hillier L."/>
            <person name="Hinrichs A.S."/>
            <person name="Holmes I."/>
            <person name="Hoskins R.A."/>
            <person name="Hubisz M.J."/>
            <person name="Hultmark D."/>
            <person name="Huntley M.A."/>
            <person name="Jaffe D.B."/>
            <person name="Jagadeeshan S."/>
            <person name="Jeck W.R."/>
            <person name="Johnson J."/>
            <person name="Jones C.D."/>
            <person name="Jordan W.C."/>
            <person name="Karpen G.H."/>
            <person name="Kataoka E."/>
            <person name="Keightley P.D."/>
            <person name="Kheradpour P."/>
            <person name="Kirkness E.F."/>
            <person name="Koerich L.B."/>
            <person name="Kristiansen K."/>
            <person name="Kudrna D."/>
            <person name="Kulathinal R.J."/>
            <person name="Kumar S."/>
            <person name="Kwok R."/>
            <person name="Lander E."/>
            <person name="Langley C.H."/>
            <person name="Lapoint R."/>
            <person name="Lazzaro B.P."/>
            <person name="Lee S.J."/>
            <person name="Levesque L."/>
            <person name="Li R."/>
            <person name="Lin C.F."/>
            <person name="Lin M.F."/>
            <person name="Lindblad-Toh K."/>
            <person name="Llopart A."/>
            <person name="Long M."/>
            <person name="Low L."/>
            <person name="Lozovsky E."/>
            <person name="Lu J."/>
            <person name="Luo M."/>
            <person name="Machado C.A."/>
            <person name="Makalowski W."/>
            <person name="Marzo M."/>
            <person name="Matsuda M."/>
            <person name="Matzkin L."/>
            <person name="McAllister B."/>
            <person name="McBride C.S."/>
            <person name="McKernan B."/>
            <person name="McKernan K."/>
            <person name="Mendez-Lago M."/>
            <person name="Minx P."/>
            <person name="Mollenhauer M.U."/>
            <person name="Montooth K."/>
            <person name="Mount S.M."/>
            <person name="Mu X."/>
            <person name="Myers E."/>
            <person name="Negre B."/>
            <person name="Newfeld S."/>
            <person name="Nielsen R."/>
            <person name="Noor M.A."/>
            <person name="O'Grady P."/>
            <person name="Pachter L."/>
            <person name="Papaceit M."/>
            <person name="Parisi M.J."/>
            <person name="Parisi M."/>
            <person name="Parts L."/>
            <person name="Pedersen J.S."/>
            <person name="Pesole G."/>
            <person name="Phillippy A.M."/>
            <person name="Ponting C.P."/>
            <person name="Pop M."/>
            <person name="Porcelli D."/>
            <person name="Powell J.R."/>
            <person name="Prohaska S."/>
            <person name="Pruitt K."/>
            <person name="Puig M."/>
            <person name="Quesneville H."/>
            <person name="Ram K.R."/>
            <person name="Rand D."/>
            <person name="Rasmussen M.D."/>
            <person name="Reed L.K."/>
            <person name="Reenan R."/>
            <person name="Reily A."/>
            <person name="Remington K.A."/>
            <person name="Rieger T.T."/>
            <person name="Ritchie M.G."/>
            <person name="Robin C."/>
            <person name="Rogers Y.H."/>
            <person name="Rohde C."/>
            <person name="Rozas J."/>
            <person name="Rubenfield M.J."/>
            <person name="Ruiz A."/>
            <person name="Russo S."/>
            <person name="Salzberg S.L."/>
            <person name="Sanchez-Gracia A."/>
            <person name="Saranga D.J."/>
            <person name="Sato H."/>
            <person name="Schaeffer S.W."/>
            <person name="Schatz M.C."/>
            <person name="Schlenke T."/>
            <person name="Schwartz R."/>
            <person name="Segarra C."/>
            <person name="Singh R.S."/>
            <person name="Sirot L."/>
            <person name="Sirota M."/>
            <person name="Sisneros N.B."/>
            <person name="Smith C.D."/>
            <person name="Smith T.F."/>
            <person name="Spieth J."/>
            <person name="Stage D.E."/>
            <person name="Stark A."/>
            <person name="Stephan W."/>
            <person name="Strausberg R.L."/>
            <person name="Strempel S."/>
            <person name="Sturgill D."/>
            <person name="Sutton G."/>
            <person name="Sutton G.G."/>
            <person name="Tao W."/>
            <person name="Teichmann S."/>
            <person name="Tobari Y.N."/>
            <person name="Tomimura Y."/>
            <person name="Tsolas J.M."/>
            <person name="Valente V.L."/>
            <person name="Venter E."/>
            <person name="Venter J.C."/>
            <person name="Vicario S."/>
            <person name="Vieira F.G."/>
            <person name="Vilella A.J."/>
            <person name="Villasante A."/>
            <person name="Walenz B."/>
            <person name="Wang J."/>
            <person name="Wasserman M."/>
            <person name="Watts T."/>
            <person name="Wilson D."/>
            <person name="Wilson R.K."/>
            <person name="Wing R.A."/>
            <person name="Wolfner M.F."/>
            <person name="Wong A."/>
            <person name="Wong G.K."/>
            <person name="Wu C.I."/>
            <person name="Wu G."/>
            <person name="Yamamoto D."/>
            <person name="Yang H.P."/>
            <person name="Yang S.P."/>
            <person name="Yorke J.A."/>
            <person name="Yoshida K."/>
            <person name="Zdobnov E."/>
            <person name="Zhang P."/>
            <person name="Zhang Y."/>
            <person name="Zimin A.V."/>
            <person name="Baldwin J."/>
            <person name="Abdouelleil A."/>
            <person name="Abdulkadir J."/>
            <person name="Abebe A."/>
            <person name="Abera B."/>
            <person name="Abreu J."/>
            <person name="Acer S.C."/>
            <person name="Aftuck L."/>
            <person name="Alexander A."/>
            <person name="An P."/>
            <person name="Anderson E."/>
            <person name="Anderson S."/>
            <person name="Arachi H."/>
            <person name="Azer M."/>
            <person name="Bachantsang P."/>
            <person name="Barry A."/>
            <person name="Bayul T."/>
            <person name="Berlin A."/>
            <person name="Bessette D."/>
            <person name="Bloom T."/>
            <person name="Blye J."/>
            <person name="Boguslavskiy L."/>
            <person name="Bonnet C."/>
            <person name="Boukhgalter B."/>
            <person name="Bourzgui I."/>
            <person name="Brown A."/>
            <person name="Cahill P."/>
            <person name="Channer S."/>
            <person name="Cheshatsang Y."/>
            <person name="Chuda L."/>
            <person name="Citroen M."/>
            <person name="Collymore A."/>
            <person name="Cooke P."/>
            <person name="Costello M."/>
            <person name="D'Aco K."/>
            <person name="Daza R."/>
            <person name="De Haan G."/>
            <person name="DeGray S."/>
            <person name="DeMaso C."/>
            <person name="Dhargay N."/>
            <person name="Dooley K."/>
            <person name="Dooley E."/>
            <person name="Doricent M."/>
            <person name="Dorje P."/>
            <person name="Dorjee K."/>
            <person name="Dupes A."/>
            <person name="Elong R."/>
            <person name="Falk J."/>
            <person name="Farina A."/>
            <person name="Faro S."/>
            <person name="Ferguson D."/>
            <person name="Fisher S."/>
            <person name="Foley C.D."/>
            <person name="Franke A."/>
            <person name="Friedrich D."/>
            <person name="Gadbois L."/>
            <person name="Gearin G."/>
            <person name="Gearin C.R."/>
            <person name="Giannoukos G."/>
            <person name="Goode T."/>
            <person name="Graham J."/>
            <person name="Grandbois E."/>
            <person name="Grewal S."/>
            <person name="Gyaltsen K."/>
            <person name="Hafez N."/>
            <person name="Hagos B."/>
            <person name="Hall J."/>
            <person name="Henson C."/>
            <person name="Hollinger A."/>
            <person name="Honan T."/>
            <person name="Huard M.D."/>
            <person name="Hughes L."/>
            <person name="Hurhula B."/>
            <person name="Husby M.E."/>
            <person name="Kamat A."/>
            <person name="Kanga B."/>
            <person name="Kashin S."/>
            <person name="Khazanovich D."/>
            <person name="Kisner P."/>
            <person name="Lance K."/>
            <person name="Lara M."/>
            <person name="Lee W."/>
            <person name="Lennon N."/>
            <person name="Letendre F."/>
            <person name="LeVine R."/>
            <person name="Lipovsky A."/>
            <person name="Liu X."/>
            <person name="Liu J."/>
            <person name="Liu S."/>
            <person name="Lokyitsang T."/>
            <person name="Lokyitsang Y."/>
            <person name="Lubonja R."/>
            <person name="Lui A."/>
            <person name="MacDonald P."/>
            <person name="Magnisalis V."/>
            <person name="Maru K."/>
            <person name="Matthews C."/>
            <person name="McCusker W."/>
            <person name="McDonough S."/>
            <person name="Mehta T."/>
            <person name="Meldrim J."/>
            <person name="Meneus L."/>
            <person name="Mihai O."/>
            <person name="Mihalev A."/>
            <person name="Mihova T."/>
            <person name="Mittelman R."/>
            <person name="Mlenga V."/>
            <person name="Montmayeur A."/>
            <person name="Mulrain L."/>
            <person name="Navidi A."/>
            <person name="Naylor J."/>
            <person name="Negash T."/>
            <person name="Nguyen T."/>
            <person name="Nguyen N."/>
            <person name="Nicol R."/>
            <person name="Norbu C."/>
            <person name="Norbu N."/>
            <person name="Novod N."/>
            <person name="O'Neill B."/>
            <person name="Osman S."/>
            <person name="Markiewicz E."/>
            <person name="Oyono O.L."/>
            <person name="Patti C."/>
            <person name="Phunkhang P."/>
            <person name="Pierre F."/>
            <person name="Priest M."/>
            <person name="Raghuraman S."/>
            <person name="Rege F."/>
            <person name="Reyes R."/>
            <person name="Rise C."/>
            <person name="Rogov P."/>
            <person name="Ross K."/>
            <person name="Ryan E."/>
            <person name="Settipalli S."/>
            <person name="Shea T."/>
            <person name="Sherpa N."/>
            <person name="Shi L."/>
            <person name="Shih D."/>
            <person name="Sparrow T."/>
            <person name="Spaulding J."/>
            <person name="Stalker J."/>
            <person name="Stange-Thomann N."/>
            <person name="Stavropoulos S."/>
            <person name="Stone C."/>
            <person name="Strader C."/>
            <person name="Tesfaye S."/>
            <person name="Thomson T."/>
            <person name="Thoulutsang Y."/>
            <person name="Thoulutsang D."/>
            <person name="Topham K."/>
            <person name="Topping I."/>
            <person name="Tsamla T."/>
            <person name="Vassiliev H."/>
            <person name="Vo A."/>
            <person name="Wangchuk T."/>
            <person name="Wangdi T."/>
            <person name="Weiand M."/>
            <person name="Wilkinson J."/>
            <person name="Wilson A."/>
            <person name="Yadav S."/>
            <person name="Young G."/>
            <person name="Yu Q."/>
            <person name="Zembek L."/>
            <person name="Zhong D."/>
            <person name="Zimmer A."/>
            <person name="Zwirko Z."/>
            <person name="Jaffe D.B."/>
            <person name="Alvarez P."/>
            <person name="Brockman W."/>
            <person name="Butler J."/>
            <person name="Chin C."/>
            <person name="Gnerre S."/>
            <person name="Grabherr M."/>
            <person name="Kleber M."/>
            <person name="Mauceli E."/>
            <person name="MacCallum I."/>
        </authorList>
    </citation>
    <scope>NUCLEOTIDE SEQUENCE [LARGE SCALE GENOMIC DNA]</scope>
    <source>
        <strain evidence="3">white501</strain>
    </source>
</reference>
<evidence type="ECO:0000313" key="3">
    <source>
        <dbReference type="Proteomes" id="UP000000304"/>
    </source>
</evidence>
<feature type="compositionally biased region" description="Basic and acidic residues" evidence="1">
    <location>
        <begin position="185"/>
        <end position="207"/>
    </location>
</feature>
<organism evidence="2 3">
    <name type="scientific">Drosophila simulans</name>
    <name type="common">Fruit fly</name>
    <dbReference type="NCBI Taxonomy" id="7240"/>
    <lineage>
        <taxon>Eukaryota</taxon>
        <taxon>Metazoa</taxon>
        <taxon>Ecdysozoa</taxon>
        <taxon>Arthropoda</taxon>
        <taxon>Hexapoda</taxon>
        <taxon>Insecta</taxon>
        <taxon>Pterygota</taxon>
        <taxon>Neoptera</taxon>
        <taxon>Endopterygota</taxon>
        <taxon>Diptera</taxon>
        <taxon>Brachycera</taxon>
        <taxon>Muscomorpha</taxon>
        <taxon>Ephydroidea</taxon>
        <taxon>Drosophilidae</taxon>
        <taxon>Drosophila</taxon>
        <taxon>Sophophora</taxon>
    </lineage>
</organism>